<feature type="domain" description="TIR" evidence="1">
    <location>
        <begin position="1"/>
        <end position="93"/>
    </location>
</feature>
<dbReference type="InterPro" id="IPR035897">
    <property type="entry name" value="Toll_tir_struct_dom_sf"/>
</dbReference>
<dbReference type="GO" id="GO:0007165">
    <property type="term" value="P:signal transduction"/>
    <property type="evidence" value="ECO:0007669"/>
    <property type="project" value="InterPro"/>
</dbReference>
<dbReference type="KEGG" id="tcc:18601794"/>
<evidence type="ECO:0000259" key="1">
    <source>
        <dbReference type="PROSITE" id="PS50104"/>
    </source>
</evidence>
<name>A0AB32WC03_THECC</name>
<dbReference type="Proteomes" id="UP000694886">
    <property type="component" value="Chromosome 4"/>
</dbReference>
<dbReference type="PROSITE" id="PS50104">
    <property type="entry name" value="TIR"/>
    <property type="match status" value="1"/>
</dbReference>
<dbReference type="GeneID" id="18601794"/>
<dbReference type="InterPro" id="IPR044974">
    <property type="entry name" value="Disease_R_plants"/>
</dbReference>
<dbReference type="InterPro" id="IPR002182">
    <property type="entry name" value="NB-ARC"/>
</dbReference>
<reference evidence="3" key="2">
    <citation type="submission" date="2025-08" db="UniProtKB">
        <authorList>
            <consortium name="RefSeq"/>
        </authorList>
    </citation>
    <scope>IDENTIFICATION</scope>
</reference>
<dbReference type="Gene3D" id="3.40.50.10140">
    <property type="entry name" value="Toll/interleukin-1 receptor homology (TIR) domain"/>
    <property type="match status" value="1"/>
</dbReference>
<organism evidence="2 3">
    <name type="scientific">Theobroma cacao</name>
    <name type="common">Cacao</name>
    <name type="synonym">Cocoa</name>
    <dbReference type="NCBI Taxonomy" id="3641"/>
    <lineage>
        <taxon>Eukaryota</taxon>
        <taxon>Viridiplantae</taxon>
        <taxon>Streptophyta</taxon>
        <taxon>Embryophyta</taxon>
        <taxon>Tracheophyta</taxon>
        <taxon>Spermatophyta</taxon>
        <taxon>Magnoliopsida</taxon>
        <taxon>eudicotyledons</taxon>
        <taxon>Gunneridae</taxon>
        <taxon>Pentapetalae</taxon>
        <taxon>rosids</taxon>
        <taxon>malvids</taxon>
        <taxon>Malvales</taxon>
        <taxon>Malvaceae</taxon>
        <taxon>Byttnerioideae</taxon>
        <taxon>Theobroma</taxon>
    </lineage>
</organism>
<dbReference type="RefSeq" id="XP_017975416.1">
    <property type="nucleotide sequence ID" value="XM_018119927.1"/>
</dbReference>
<protein>
    <submittedName>
        <fullName evidence="3">Disease resistance protein RPS6</fullName>
    </submittedName>
</protein>
<dbReference type="InterPro" id="IPR000157">
    <property type="entry name" value="TIR_dom"/>
</dbReference>
<dbReference type="Pfam" id="PF00931">
    <property type="entry name" value="NB-ARC"/>
    <property type="match status" value="1"/>
</dbReference>
<dbReference type="PANTHER" id="PTHR11017:SF479">
    <property type="entry name" value="DISEASE RESISTANCE PROTEIN (TIR-NBS-LRR CLASS) FAMILY"/>
    <property type="match status" value="1"/>
</dbReference>
<dbReference type="PANTHER" id="PTHR11017">
    <property type="entry name" value="LEUCINE-RICH REPEAT-CONTAINING PROTEIN"/>
    <property type="match status" value="1"/>
</dbReference>
<dbReference type="InterPro" id="IPR027417">
    <property type="entry name" value="P-loop_NTPase"/>
</dbReference>
<dbReference type="SUPFAM" id="SSF52200">
    <property type="entry name" value="Toll/Interleukin receptor TIR domain"/>
    <property type="match status" value="1"/>
</dbReference>
<sequence>MVLGRTLQDNGIQGYKGLLVVPVFYHVDPSDVRNQTGSFQQAFAEHEKNRIDKVQKWRHALTQAGNLSGFHMKKDEHEPTIIEEIAQDVLKKLNRMSASDCEVLIGIGPQMEQIRSLLCVGDRESIRVIGIWGMGGIGKTTLAQAIYDEAFSQFESYYFLANV</sequence>
<dbReference type="GO" id="GO:0043531">
    <property type="term" value="F:ADP binding"/>
    <property type="evidence" value="ECO:0007669"/>
    <property type="project" value="InterPro"/>
</dbReference>
<dbReference type="Gramene" id="Tc04v2_t009050.1">
    <property type="protein sequence ID" value="Tc04v2_p009050.1"/>
    <property type="gene ID" value="Tc04v2_g009050"/>
</dbReference>
<dbReference type="Pfam" id="PF01582">
    <property type="entry name" value="TIR"/>
    <property type="match status" value="1"/>
</dbReference>
<dbReference type="SUPFAM" id="SSF52540">
    <property type="entry name" value="P-loop containing nucleoside triphosphate hydrolases"/>
    <property type="match status" value="1"/>
</dbReference>
<reference evidence="2" key="1">
    <citation type="journal article" date="1997" name="Nucleic Acids Res.">
        <title>tRNAscan-SE: a program for improved detection of transfer RNA genes in genomic sequence.</title>
        <authorList>
            <person name="Lowe T.M."/>
            <person name="Eddy S.R."/>
        </authorList>
    </citation>
    <scope>NUCLEOTIDE SEQUENCE [LARGE SCALE GENOMIC DNA]</scope>
    <source>
        <strain evidence="2">r\B97-61/B2</strain>
    </source>
</reference>
<accession>A0AB32WC03</accession>
<proteinExistence type="predicted"/>
<dbReference type="Gene3D" id="3.40.50.300">
    <property type="entry name" value="P-loop containing nucleotide triphosphate hydrolases"/>
    <property type="match status" value="1"/>
</dbReference>
<gene>
    <name evidence="3" type="primary">LOC18601794</name>
</gene>
<evidence type="ECO:0000313" key="2">
    <source>
        <dbReference type="Proteomes" id="UP000694886"/>
    </source>
</evidence>
<dbReference type="AlphaFoldDB" id="A0AB32WC03"/>
<dbReference type="GO" id="GO:0006952">
    <property type="term" value="P:defense response"/>
    <property type="evidence" value="ECO:0007669"/>
    <property type="project" value="InterPro"/>
</dbReference>
<evidence type="ECO:0000313" key="3">
    <source>
        <dbReference type="RefSeq" id="XP_017975416.1"/>
    </source>
</evidence>